<feature type="compositionally biased region" description="Basic and acidic residues" evidence="10">
    <location>
        <begin position="431"/>
        <end position="445"/>
    </location>
</feature>
<proteinExistence type="predicted"/>
<keyword evidence="3 9" id="KW-0378">Hydrolase</keyword>
<sequence>MKISSPPGLHYPITVLELLKKRDDDVSRSERLFTYTYESTVAETDKWGLESDVKRKLNAHFDASTEGKVSRWFIKAGAVIARPGTELIEIEEPCTHEIQFGGLCAECGQDMTKMDHLTQSRNTDRATVNMTHDNTALLVSHNEALRGEEETKKRLLSSRKLTLIVDLDQTVIHTTCERTIAEWKADPKNPNHAAVKDVEGFQLADDNVSHVAANWYYVKMRPGLRGFFDRVSNKYEMHVYTMATRAYAQAVCKIIDPERKYFGDRILSRDENYTDKLKSLQRLFYHNTSMVVIIDDRADVWQYSPHLVRVPVFNFFPGAGDINASFLPKQQELVTQSQPLAAPVKKAEVAPAAEKNAEFTPAEGANGVGEALEQQLLSMASPETLDQQTKEQERVIIAQQTERPLLQQQLMQDKADEEAEASEEPDASNGETDHSEHSRNRHSILHDDDRGLDIVENNLNRVHAAFYDEYKSSTAVGPVGRVAVLKGERSPKKRPTEVIPDVAELMPSIKERVLGHARVVFSGIIPLGADVQSSDYALWISSFGAEVSTKVTKRTTHVIANPDRKTTKVKKAARYKDIKIVTPEWMFQCCSRWEHVDETPYLIEIDPAERGGTPLEDDSIDASGEEEIDGLAESPVTVNLNPEDWDGVDDEFDAFMDGEDTDEERASGSESERSDDSTASTSSRSQKKRKRTNGNATDGSEAEESDSSVASTSRLQRRKKRTMERVTSLTNVVSAEKSSGLPTPEATGTEAVNLGVAKTGPEEKAVAPDVQDDNDDALEAELLAGFDSSDGEA</sequence>
<evidence type="ECO:0000256" key="1">
    <source>
        <dbReference type="ARBA" id="ARBA00004123"/>
    </source>
</evidence>
<comment type="subcellular location">
    <subcellularLocation>
        <location evidence="1 9">Nucleus</location>
    </subcellularLocation>
</comment>
<feature type="compositionally biased region" description="Acidic residues" evidence="10">
    <location>
        <begin position="415"/>
        <end position="426"/>
    </location>
</feature>
<dbReference type="FunFam" id="3.40.50.10190:FF:000049">
    <property type="entry name" value="RNA Polymerase II CTD phosphatase Fcp1"/>
    <property type="match status" value="1"/>
</dbReference>
<evidence type="ECO:0000256" key="8">
    <source>
        <dbReference type="ARBA" id="ARBA00048336"/>
    </source>
</evidence>
<feature type="region of interest" description="Disordered" evidence="10">
    <location>
        <begin position="410"/>
        <end position="445"/>
    </location>
</feature>
<dbReference type="InterPro" id="IPR036412">
    <property type="entry name" value="HAD-like_sf"/>
</dbReference>
<dbReference type="InterPro" id="IPR004274">
    <property type="entry name" value="FCP1_dom"/>
</dbReference>
<dbReference type="Gene3D" id="3.40.50.10190">
    <property type="entry name" value="BRCT domain"/>
    <property type="match status" value="1"/>
</dbReference>
<dbReference type="AlphaFoldDB" id="A0A6A5RSZ4"/>
<evidence type="ECO:0000256" key="4">
    <source>
        <dbReference type="ARBA" id="ARBA00022912"/>
    </source>
</evidence>
<dbReference type="InterPro" id="IPR011947">
    <property type="entry name" value="FCP1_euk"/>
</dbReference>
<name>A0A6A5RSZ4_9PLEO</name>
<evidence type="ECO:0000259" key="12">
    <source>
        <dbReference type="PROSITE" id="PS50969"/>
    </source>
</evidence>
<gene>
    <name evidence="13" type="ORF">M421DRAFT_58402</name>
</gene>
<evidence type="ECO:0000259" key="11">
    <source>
        <dbReference type="PROSITE" id="PS50172"/>
    </source>
</evidence>
<dbReference type="InterPro" id="IPR001357">
    <property type="entry name" value="BRCT_dom"/>
</dbReference>
<comment type="function">
    <text evidence="9">This promotes the activity of RNA polymerase II.</text>
</comment>
<dbReference type="Proteomes" id="UP000800082">
    <property type="component" value="Unassembled WGS sequence"/>
</dbReference>
<accession>A0A6A5RSZ4</accession>
<dbReference type="RefSeq" id="XP_033450492.1">
    <property type="nucleotide sequence ID" value="XM_033595597.1"/>
</dbReference>
<dbReference type="Pfam" id="PF00533">
    <property type="entry name" value="BRCT"/>
    <property type="match status" value="1"/>
</dbReference>
<dbReference type="OrthoDB" id="10249888at2759"/>
<dbReference type="SUPFAM" id="SSF56784">
    <property type="entry name" value="HAD-like"/>
    <property type="match status" value="1"/>
</dbReference>
<dbReference type="PROSITE" id="PS50969">
    <property type="entry name" value="FCP1"/>
    <property type="match status" value="1"/>
</dbReference>
<comment type="catalytic activity">
    <reaction evidence="8 9">
        <text>O-phospho-L-threonyl-[protein] + H2O = L-threonyl-[protein] + phosphate</text>
        <dbReference type="Rhea" id="RHEA:47004"/>
        <dbReference type="Rhea" id="RHEA-COMP:11060"/>
        <dbReference type="Rhea" id="RHEA-COMP:11605"/>
        <dbReference type="ChEBI" id="CHEBI:15377"/>
        <dbReference type="ChEBI" id="CHEBI:30013"/>
        <dbReference type="ChEBI" id="CHEBI:43474"/>
        <dbReference type="ChEBI" id="CHEBI:61977"/>
        <dbReference type="EC" id="3.1.3.16"/>
    </reaction>
</comment>
<evidence type="ECO:0000256" key="5">
    <source>
        <dbReference type="ARBA" id="ARBA00023242"/>
    </source>
</evidence>
<evidence type="ECO:0000313" key="13">
    <source>
        <dbReference type="EMBL" id="KAF1930244.1"/>
    </source>
</evidence>
<keyword evidence="14" id="KW-1185">Reference proteome</keyword>
<evidence type="ECO:0000313" key="14">
    <source>
        <dbReference type="Proteomes" id="UP000800082"/>
    </source>
</evidence>
<dbReference type="SMART" id="SM00292">
    <property type="entry name" value="BRCT"/>
    <property type="match status" value="1"/>
</dbReference>
<dbReference type="EC" id="3.1.3.16" evidence="2 9"/>
<feature type="region of interest" description="Disordered" evidence="10">
    <location>
        <begin position="629"/>
        <end position="749"/>
    </location>
</feature>
<evidence type="ECO:0000256" key="2">
    <source>
        <dbReference type="ARBA" id="ARBA00013081"/>
    </source>
</evidence>
<protein>
    <recommendedName>
        <fullName evidence="6 9">RNA polymerase II subunit A C-terminal domain phosphatase</fullName>
        <ecNumber evidence="2 9">3.1.3.16</ecNumber>
    </recommendedName>
</protein>
<dbReference type="SUPFAM" id="SSF52113">
    <property type="entry name" value="BRCT domain"/>
    <property type="match status" value="1"/>
</dbReference>
<dbReference type="PROSITE" id="PS50172">
    <property type="entry name" value="BRCT"/>
    <property type="match status" value="1"/>
</dbReference>
<feature type="domain" description="BRCT" evidence="11">
    <location>
        <begin position="509"/>
        <end position="603"/>
    </location>
</feature>
<comment type="catalytic activity">
    <reaction evidence="7 9">
        <text>O-phospho-L-seryl-[protein] + H2O = L-seryl-[protein] + phosphate</text>
        <dbReference type="Rhea" id="RHEA:20629"/>
        <dbReference type="Rhea" id="RHEA-COMP:9863"/>
        <dbReference type="Rhea" id="RHEA-COMP:11604"/>
        <dbReference type="ChEBI" id="CHEBI:15377"/>
        <dbReference type="ChEBI" id="CHEBI:29999"/>
        <dbReference type="ChEBI" id="CHEBI:43474"/>
        <dbReference type="ChEBI" id="CHEBI:83421"/>
        <dbReference type="EC" id="3.1.3.16"/>
    </reaction>
</comment>
<organism evidence="13 14">
    <name type="scientific">Didymella exigua CBS 183.55</name>
    <dbReference type="NCBI Taxonomy" id="1150837"/>
    <lineage>
        <taxon>Eukaryota</taxon>
        <taxon>Fungi</taxon>
        <taxon>Dikarya</taxon>
        <taxon>Ascomycota</taxon>
        <taxon>Pezizomycotina</taxon>
        <taxon>Dothideomycetes</taxon>
        <taxon>Pleosporomycetidae</taxon>
        <taxon>Pleosporales</taxon>
        <taxon>Pleosporineae</taxon>
        <taxon>Didymellaceae</taxon>
        <taxon>Didymella</taxon>
    </lineage>
</organism>
<dbReference type="InterPro" id="IPR023214">
    <property type="entry name" value="HAD_sf"/>
</dbReference>
<dbReference type="Gene3D" id="3.40.50.1000">
    <property type="entry name" value="HAD superfamily/HAD-like"/>
    <property type="match status" value="1"/>
</dbReference>
<dbReference type="GeneID" id="54353264"/>
<feature type="domain" description="FCP1 homology" evidence="12">
    <location>
        <begin position="156"/>
        <end position="333"/>
    </location>
</feature>
<evidence type="ECO:0000256" key="3">
    <source>
        <dbReference type="ARBA" id="ARBA00022801"/>
    </source>
</evidence>
<dbReference type="InterPro" id="IPR039189">
    <property type="entry name" value="Fcp1"/>
</dbReference>
<dbReference type="Pfam" id="PF03031">
    <property type="entry name" value="NIF"/>
    <property type="match status" value="1"/>
</dbReference>
<dbReference type="PANTHER" id="PTHR23081">
    <property type="entry name" value="RNA POLYMERASE II CTD PHOSPHATASE"/>
    <property type="match status" value="1"/>
</dbReference>
<keyword evidence="5 9" id="KW-0539">Nucleus</keyword>
<evidence type="ECO:0000256" key="7">
    <source>
        <dbReference type="ARBA" id="ARBA00047761"/>
    </source>
</evidence>
<dbReference type="EMBL" id="ML978963">
    <property type="protein sequence ID" value="KAF1930244.1"/>
    <property type="molecule type" value="Genomic_DNA"/>
</dbReference>
<feature type="compositionally biased region" description="Acidic residues" evidence="10">
    <location>
        <begin position="643"/>
        <end position="663"/>
    </location>
</feature>
<evidence type="ECO:0000256" key="10">
    <source>
        <dbReference type="SAM" id="MobiDB-lite"/>
    </source>
</evidence>
<feature type="compositionally biased region" description="Polar residues" evidence="10">
    <location>
        <begin position="725"/>
        <end position="741"/>
    </location>
</feature>
<dbReference type="PANTHER" id="PTHR23081:SF36">
    <property type="entry name" value="RNA POLYMERASE II SUBUNIT A C-TERMINAL DOMAIN PHOSPHATASE"/>
    <property type="match status" value="1"/>
</dbReference>
<dbReference type="CDD" id="cd17729">
    <property type="entry name" value="BRCT_CTDP1"/>
    <property type="match status" value="1"/>
</dbReference>
<evidence type="ECO:0000256" key="6">
    <source>
        <dbReference type="ARBA" id="ARBA00040602"/>
    </source>
</evidence>
<reference evidence="13" key="1">
    <citation type="journal article" date="2020" name="Stud. Mycol.">
        <title>101 Dothideomycetes genomes: a test case for predicting lifestyles and emergence of pathogens.</title>
        <authorList>
            <person name="Haridas S."/>
            <person name="Albert R."/>
            <person name="Binder M."/>
            <person name="Bloem J."/>
            <person name="Labutti K."/>
            <person name="Salamov A."/>
            <person name="Andreopoulos B."/>
            <person name="Baker S."/>
            <person name="Barry K."/>
            <person name="Bills G."/>
            <person name="Bluhm B."/>
            <person name="Cannon C."/>
            <person name="Castanera R."/>
            <person name="Culley D."/>
            <person name="Daum C."/>
            <person name="Ezra D."/>
            <person name="Gonzalez J."/>
            <person name="Henrissat B."/>
            <person name="Kuo A."/>
            <person name="Liang C."/>
            <person name="Lipzen A."/>
            <person name="Lutzoni F."/>
            <person name="Magnuson J."/>
            <person name="Mondo S."/>
            <person name="Nolan M."/>
            <person name="Ohm R."/>
            <person name="Pangilinan J."/>
            <person name="Park H.-J."/>
            <person name="Ramirez L."/>
            <person name="Alfaro M."/>
            <person name="Sun H."/>
            <person name="Tritt A."/>
            <person name="Yoshinaga Y."/>
            <person name="Zwiers L.-H."/>
            <person name="Turgeon B."/>
            <person name="Goodwin S."/>
            <person name="Spatafora J."/>
            <person name="Crous P."/>
            <person name="Grigoriev I."/>
        </authorList>
    </citation>
    <scope>NUCLEOTIDE SEQUENCE</scope>
    <source>
        <strain evidence="13">CBS 183.55</strain>
    </source>
</reference>
<keyword evidence="4" id="KW-0904">Protein phosphatase</keyword>
<dbReference type="CDD" id="cd07521">
    <property type="entry name" value="HAD_FCP1-like"/>
    <property type="match status" value="1"/>
</dbReference>
<dbReference type="SMART" id="SM00577">
    <property type="entry name" value="CPDc"/>
    <property type="match status" value="1"/>
</dbReference>
<dbReference type="NCBIfam" id="TIGR02250">
    <property type="entry name" value="FCP1_euk"/>
    <property type="match status" value="1"/>
</dbReference>
<evidence type="ECO:0000256" key="9">
    <source>
        <dbReference type="RuleBase" id="RU366066"/>
    </source>
</evidence>
<feature type="compositionally biased region" description="Basic and acidic residues" evidence="10">
    <location>
        <begin position="664"/>
        <end position="676"/>
    </location>
</feature>
<dbReference type="Gene3D" id="1.10.287.10">
    <property type="entry name" value="S15/NS1, RNA-binding"/>
    <property type="match status" value="1"/>
</dbReference>
<dbReference type="GO" id="GO:0008420">
    <property type="term" value="F:RNA polymerase II CTD heptapeptide repeat phosphatase activity"/>
    <property type="evidence" value="ECO:0007669"/>
    <property type="project" value="UniProtKB-UniRule"/>
</dbReference>
<dbReference type="InterPro" id="IPR036420">
    <property type="entry name" value="BRCT_dom_sf"/>
</dbReference>
<dbReference type="GO" id="GO:0005634">
    <property type="term" value="C:nucleus"/>
    <property type="evidence" value="ECO:0007669"/>
    <property type="project" value="UniProtKB-SubCell"/>
</dbReference>